<evidence type="ECO:0000313" key="7">
    <source>
        <dbReference type="Proteomes" id="UP000593579"/>
    </source>
</evidence>
<dbReference type="FunFam" id="4.10.1130.20:FF:000003">
    <property type="entry name" value="Cysteine and histidine-rich domain-containing protein RAR1"/>
    <property type="match status" value="1"/>
</dbReference>
<evidence type="ECO:0000256" key="3">
    <source>
        <dbReference type="ARBA" id="ARBA00022833"/>
    </source>
</evidence>
<dbReference type="AlphaFoldDB" id="A0A7J9BVW9"/>
<feature type="region of interest" description="Disordered" evidence="4">
    <location>
        <begin position="1"/>
        <end position="35"/>
    </location>
</feature>
<feature type="domain" description="CHORD" evidence="5">
    <location>
        <begin position="50"/>
        <end position="108"/>
    </location>
</feature>
<dbReference type="InterPro" id="IPR007051">
    <property type="entry name" value="CHORD_dom"/>
</dbReference>
<evidence type="ECO:0000256" key="4">
    <source>
        <dbReference type="SAM" id="MobiDB-lite"/>
    </source>
</evidence>
<dbReference type="GO" id="GO:0042742">
    <property type="term" value="P:defense response to bacterium"/>
    <property type="evidence" value="ECO:0007669"/>
    <property type="project" value="TreeGrafter"/>
</dbReference>
<dbReference type="GO" id="GO:0005737">
    <property type="term" value="C:cytoplasm"/>
    <property type="evidence" value="ECO:0007669"/>
    <property type="project" value="TreeGrafter"/>
</dbReference>
<keyword evidence="2" id="KW-0677">Repeat</keyword>
<evidence type="ECO:0000256" key="2">
    <source>
        <dbReference type="ARBA" id="ARBA00022737"/>
    </source>
</evidence>
<dbReference type="Pfam" id="PF04968">
    <property type="entry name" value="CHORD"/>
    <property type="match status" value="2"/>
</dbReference>
<keyword evidence="3" id="KW-0862">Zinc</keyword>
<dbReference type="GO" id="GO:0046872">
    <property type="term" value="F:metal ion binding"/>
    <property type="evidence" value="ECO:0007669"/>
    <property type="project" value="UniProtKB-KW"/>
</dbReference>
<dbReference type="PROSITE" id="PS51401">
    <property type="entry name" value="CHORD"/>
    <property type="match status" value="2"/>
</dbReference>
<feature type="non-terminal residue" evidence="6">
    <location>
        <position position="272"/>
    </location>
</feature>
<organism evidence="6 7">
    <name type="scientific">Gossypium gossypioides</name>
    <name type="common">Mexican cotton</name>
    <name type="synonym">Selera gossypioides</name>
    <dbReference type="NCBI Taxonomy" id="34282"/>
    <lineage>
        <taxon>Eukaryota</taxon>
        <taxon>Viridiplantae</taxon>
        <taxon>Streptophyta</taxon>
        <taxon>Embryophyta</taxon>
        <taxon>Tracheophyta</taxon>
        <taxon>Spermatophyta</taxon>
        <taxon>Magnoliopsida</taxon>
        <taxon>eudicotyledons</taxon>
        <taxon>Gunneridae</taxon>
        <taxon>Pentapetalae</taxon>
        <taxon>rosids</taxon>
        <taxon>malvids</taxon>
        <taxon>Malvales</taxon>
        <taxon>Malvaceae</taxon>
        <taxon>Malvoideae</taxon>
        <taxon>Gossypium</taxon>
    </lineage>
</organism>
<dbReference type="GO" id="GO:0005634">
    <property type="term" value="C:nucleus"/>
    <property type="evidence" value="ECO:0007669"/>
    <property type="project" value="TreeGrafter"/>
</dbReference>
<dbReference type="InterPro" id="IPR043316">
    <property type="entry name" value="RAR1"/>
</dbReference>
<keyword evidence="1" id="KW-0479">Metal-binding</keyword>
<dbReference type="GO" id="GO:0051879">
    <property type="term" value="F:Hsp90 protein binding"/>
    <property type="evidence" value="ECO:0007669"/>
    <property type="project" value="TreeGrafter"/>
</dbReference>
<protein>
    <recommendedName>
        <fullName evidence="5">CHORD domain-containing protein</fullName>
    </recommendedName>
</protein>
<dbReference type="OrthoDB" id="10261079at2759"/>
<dbReference type="PANTHER" id="PTHR47895">
    <property type="entry name" value="CYSTEINE AND HISTIDINE-RICH DOMAIN-CONTAINING PROTEIN RAR1"/>
    <property type="match status" value="1"/>
</dbReference>
<comment type="caution">
    <text evidence="6">The sequence shown here is derived from an EMBL/GenBank/DDBJ whole genome shotgun (WGS) entry which is preliminary data.</text>
</comment>
<dbReference type="EMBL" id="JABEZY010000006">
    <property type="protein sequence ID" value="MBA0740332.1"/>
    <property type="molecule type" value="Genomic_DNA"/>
</dbReference>
<accession>A0A7J9BVW9</accession>
<reference evidence="6 7" key="1">
    <citation type="journal article" date="2019" name="Genome Biol. Evol.">
        <title>Insights into the evolution of the New World diploid cottons (Gossypium, subgenus Houzingenia) based on genome sequencing.</title>
        <authorList>
            <person name="Grover C.E."/>
            <person name="Arick M.A. 2nd"/>
            <person name="Thrash A."/>
            <person name="Conover J.L."/>
            <person name="Sanders W.S."/>
            <person name="Peterson D.G."/>
            <person name="Frelichowski J.E."/>
            <person name="Scheffler J.A."/>
            <person name="Scheffler B.E."/>
            <person name="Wendel J.F."/>
        </authorList>
    </citation>
    <scope>NUCLEOTIDE SEQUENCE [LARGE SCALE GENOMIC DNA]</scope>
    <source>
        <strain evidence="6">5</strain>
        <tissue evidence="6">Leaf</tissue>
    </source>
</reference>
<gene>
    <name evidence="6" type="ORF">Gogos_013539</name>
</gene>
<dbReference type="Gene3D" id="4.10.1130.20">
    <property type="match status" value="2"/>
</dbReference>
<dbReference type="Proteomes" id="UP000593579">
    <property type="component" value="Unassembled WGS sequence"/>
</dbReference>
<feature type="domain" description="CHORD" evidence="5">
    <location>
        <begin position="207"/>
        <end position="266"/>
    </location>
</feature>
<proteinExistence type="predicted"/>
<keyword evidence="7" id="KW-1185">Reference proteome</keyword>
<name>A0A7J9BVW9_GOSGO</name>
<dbReference type="PANTHER" id="PTHR47895:SF2">
    <property type="entry name" value="CYSTEINE AND HISTIDINE-RICH DOMAIN-CONTAINING PROTEIN RAR1"/>
    <property type="match status" value="1"/>
</dbReference>
<sequence length="272" mass="30032">DVPTWQSRKNEEKGRQSALIVEGKRTNQPPPPPPFPKALKMAEQAVKLRCQRIGCNATFTEDDNPEGSCTFHASPIFHDGMKEWSCCKKRSHDFSLFLEIPGCKTGKHTTEKPVLNKPVATKTIPTSSPAVTLSTSATSKESCPRCSQGFFCSDHGSHVELKVICFVGSQPKVLNPTPAVLAKSSADVKESSPPPKKIVDINQPQTCKNKGCGKVFKEIENHESACSYHPGPAVFHDRVRGWKCCDIYVKEFDEFMTIPPCKKGWHDADPVP</sequence>
<evidence type="ECO:0000256" key="1">
    <source>
        <dbReference type="ARBA" id="ARBA00022723"/>
    </source>
</evidence>
<evidence type="ECO:0000313" key="6">
    <source>
        <dbReference type="EMBL" id="MBA0740332.1"/>
    </source>
</evidence>
<evidence type="ECO:0000259" key="5">
    <source>
        <dbReference type="PROSITE" id="PS51401"/>
    </source>
</evidence>
<dbReference type="GO" id="GO:0050832">
    <property type="term" value="P:defense response to fungus"/>
    <property type="evidence" value="ECO:0007669"/>
    <property type="project" value="TreeGrafter"/>
</dbReference>